<dbReference type="EMBL" id="GBRH01200399">
    <property type="protein sequence ID" value="JAD97496.1"/>
    <property type="molecule type" value="Transcribed_RNA"/>
</dbReference>
<evidence type="ECO:0000313" key="1">
    <source>
        <dbReference type="EMBL" id="JAD97496.1"/>
    </source>
</evidence>
<organism evidence="1">
    <name type="scientific">Arundo donax</name>
    <name type="common">Giant reed</name>
    <name type="synonym">Donax arundinaceus</name>
    <dbReference type="NCBI Taxonomy" id="35708"/>
    <lineage>
        <taxon>Eukaryota</taxon>
        <taxon>Viridiplantae</taxon>
        <taxon>Streptophyta</taxon>
        <taxon>Embryophyta</taxon>
        <taxon>Tracheophyta</taxon>
        <taxon>Spermatophyta</taxon>
        <taxon>Magnoliopsida</taxon>
        <taxon>Liliopsida</taxon>
        <taxon>Poales</taxon>
        <taxon>Poaceae</taxon>
        <taxon>PACMAD clade</taxon>
        <taxon>Arundinoideae</taxon>
        <taxon>Arundineae</taxon>
        <taxon>Arundo</taxon>
    </lineage>
</organism>
<reference evidence="1" key="2">
    <citation type="journal article" date="2015" name="Data Brief">
        <title>Shoot transcriptome of the giant reed, Arundo donax.</title>
        <authorList>
            <person name="Barrero R.A."/>
            <person name="Guerrero F.D."/>
            <person name="Moolhuijzen P."/>
            <person name="Goolsby J.A."/>
            <person name="Tidwell J."/>
            <person name="Bellgard S.E."/>
            <person name="Bellgard M.I."/>
        </authorList>
    </citation>
    <scope>NUCLEOTIDE SEQUENCE</scope>
    <source>
        <tissue evidence="1">Shoot tissue taken approximately 20 cm above the soil surface</tissue>
    </source>
</reference>
<sequence>MQSISSVHVYIWDNMQNLTPLLFPIALIPLS</sequence>
<name>A0A0A9EBT3_ARUDO</name>
<dbReference type="AlphaFoldDB" id="A0A0A9EBT3"/>
<proteinExistence type="predicted"/>
<accession>A0A0A9EBT3</accession>
<reference evidence="1" key="1">
    <citation type="submission" date="2014-09" db="EMBL/GenBank/DDBJ databases">
        <authorList>
            <person name="Magalhaes I.L.F."/>
            <person name="Oliveira U."/>
            <person name="Santos F.R."/>
            <person name="Vidigal T.H.D.A."/>
            <person name="Brescovit A.D."/>
            <person name="Santos A.J."/>
        </authorList>
    </citation>
    <scope>NUCLEOTIDE SEQUENCE</scope>
    <source>
        <tissue evidence="1">Shoot tissue taken approximately 20 cm above the soil surface</tissue>
    </source>
</reference>
<protein>
    <submittedName>
        <fullName evidence="1">Uncharacterized protein</fullName>
    </submittedName>
</protein>